<dbReference type="InterPro" id="IPR036291">
    <property type="entry name" value="NAD(P)-bd_dom_sf"/>
</dbReference>
<dbReference type="Proteomes" id="UP000235371">
    <property type="component" value="Unassembled WGS sequence"/>
</dbReference>
<dbReference type="RefSeq" id="XP_024730389.1">
    <property type="nucleotide sequence ID" value="XM_024888017.1"/>
</dbReference>
<dbReference type="AlphaFoldDB" id="A0A2J6SRS3"/>
<dbReference type="InterPro" id="IPR052711">
    <property type="entry name" value="Zinc_ADH-like"/>
</dbReference>
<gene>
    <name evidence="2" type="ORF">K444DRAFT_700614</name>
</gene>
<evidence type="ECO:0000259" key="1">
    <source>
        <dbReference type="SMART" id="SM00829"/>
    </source>
</evidence>
<keyword evidence="3" id="KW-1185">Reference proteome</keyword>
<evidence type="ECO:0000313" key="3">
    <source>
        <dbReference type="Proteomes" id="UP000235371"/>
    </source>
</evidence>
<proteinExistence type="predicted"/>
<dbReference type="InParanoid" id="A0A2J6SRS3"/>
<dbReference type="GeneID" id="36596093"/>
<dbReference type="Gene3D" id="3.40.50.720">
    <property type="entry name" value="NAD(P)-binding Rossmann-like Domain"/>
    <property type="match status" value="1"/>
</dbReference>
<dbReference type="Gene3D" id="3.90.180.10">
    <property type="entry name" value="Medium-chain alcohol dehydrogenases, catalytic domain"/>
    <property type="match status" value="1"/>
</dbReference>
<feature type="domain" description="Enoyl reductase (ER)" evidence="1">
    <location>
        <begin position="14"/>
        <end position="342"/>
    </location>
</feature>
<dbReference type="Pfam" id="PF08240">
    <property type="entry name" value="ADH_N"/>
    <property type="match status" value="1"/>
</dbReference>
<dbReference type="CDD" id="cd08276">
    <property type="entry name" value="MDR7"/>
    <property type="match status" value="1"/>
</dbReference>
<evidence type="ECO:0000313" key="2">
    <source>
        <dbReference type="EMBL" id="PMD53485.1"/>
    </source>
</evidence>
<dbReference type="InterPro" id="IPR013149">
    <property type="entry name" value="ADH-like_C"/>
</dbReference>
<dbReference type="InterPro" id="IPR020843">
    <property type="entry name" value="ER"/>
</dbReference>
<dbReference type="GO" id="GO:0016491">
    <property type="term" value="F:oxidoreductase activity"/>
    <property type="evidence" value="ECO:0007669"/>
    <property type="project" value="InterPro"/>
</dbReference>
<dbReference type="EMBL" id="KZ613872">
    <property type="protein sequence ID" value="PMD53485.1"/>
    <property type="molecule type" value="Genomic_DNA"/>
</dbReference>
<reference evidence="2 3" key="1">
    <citation type="submission" date="2016-04" db="EMBL/GenBank/DDBJ databases">
        <title>A degradative enzymes factory behind the ericoid mycorrhizal symbiosis.</title>
        <authorList>
            <consortium name="DOE Joint Genome Institute"/>
            <person name="Martino E."/>
            <person name="Morin E."/>
            <person name="Grelet G."/>
            <person name="Kuo A."/>
            <person name="Kohler A."/>
            <person name="Daghino S."/>
            <person name="Barry K."/>
            <person name="Choi C."/>
            <person name="Cichocki N."/>
            <person name="Clum A."/>
            <person name="Copeland A."/>
            <person name="Hainaut M."/>
            <person name="Haridas S."/>
            <person name="Labutti K."/>
            <person name="Lindquist E."/>
            <person name="Lipzen A."/>
            <person name="Khouja H.-R."/>
            <person name="Murat C."/>
            <person name="Ohm R."/>
            <person name="Olson A."/>
            <person name="Spatafora J."/>
            <person name="Veneault-Fourrey C."/>
            <person name="Henrissat B."/>
            <person name="Grigoriev I."/>
            <person name="Martin F."/>
            <person name="Perotto S."/>
        </authorList>
    </citation>
    <scope>NUCLEOTIDE SEQUENCE [LARGE SCALE GENOMIC DNA]</scope>
    <source>
        <strain evidence="2 3">E</strain>
    </source>
</reference>
<dbReference type="STRING" id="1095630.A0A2J6SRS3"/>
<organism evidence="2 3">
    <name type="scientific">Hyaloscypha bicolor E</name>
    <dbReference type="NCBI Taxonomy" id="1095630"/>
    <lineage>
        <taxon>Eukaryota</taxon>
        <taxon>Fungi</taxon>
        <taxon>Dikarya</taxon>
        <taxon>Ascomycota</taxon>
        <taxon>Pezizomycotina</taxon>
        <taxon>Leotiomycetes</taxon>
        <taxon>Helotiales</taxon>
        <taxon>Hyaloscyphaceae</taxon>
        <taxon>Hyaloscypha</taxon>
        <taxon>Hyaloscypha bicolor</taxon>
    </lineage>
</organism>
<dbReference type="SUPFAM" id="SSF50129">
    <property type="entry name" value="GroES-like"/>
    <property type="match status" value="1"/>
</dbReference>
<dbReference type="InterPro" id="IPR011032">
    <property type="entry name" value="GroES-like_sf"/>
</dbReference>
<protein>
    <submittedName>
        <fullName evidence="2">Putative zinc-containing alcohol dehydrogenase</fullName>
    </submittedName>
</protein>
<name>A0A2J6SRS3_9HELO</name>
<dbReference type="Pfam" id="PF00107">
    <property type="entry name" value="ADH_zinc_N"/>
    <property type="match status" value="1"/>
</dbReference>
<sequence>MIFQSKEWILSGSSGLDDLQTRTVSTPSLGSFDVLVKMKALSLNHRDVVLALGLYPLPWIKDIVVGSDGAGEVIAIGDQVAHFKKGDRVATTFYQDHASGPLTIEAAQSVLGSLKNGAFRQYAVIPEGGLVKVPESLKWREAASLTCAAVTAWNALFGDRKTVAGDTILVQGTGGVSLFALEFAKAVGATVIAITSSDEKAQLLKSIGAKAVINYTTNPDWGQKVKELSENGEGVDNVLDIAGGKSLLQSLKSVKLGGVITLIGIHDGFNPAEWPSILEVLGHMCSVRAIACGSRAQFEELVKVIDINAIKPVLDQQIFGFDDMKAAYEYLLSKKHIGKVIIDVE</sequence>
<dbReference type="SMART" id="SM00829">
    <property type="entry name" value="PKS_ER"/>
    <property type="match status" value="1"/>
</dbReference>
<accession>A0A2J6SRS3</accession>
<dbReference type="SUPFAM" id="SSF51735">
    <property type="entry name" value="NAD(P)-binding Rossmann-fold domains"/>
    <property type="match status" value="1"/>
</dbReference>
<dbReference type="OrthoDB" id="9930022at2759"/>
<dbReference type="PANTHER" id="PTHR45033">
    <property type="match status" value="1"/>
</dbReference>
<dbReference type="PANTHER" id="PTHR45033:SF2">
    <property type="entry name" value="ZINC-TYPE ALCOHOL DEHYDROGENASE-LIKE PROTEIN C1773.06C"/>
    <property type="match status" value="1"/>
</dbReference>
<dbReference type="InterPro" id="IPR013154">
    <property type="entry name" value="ADH-like_N"/>
</dbReference>